<dbReference type="InterPro" id="IPR011008">
    <property type="entry name" value="Dimeric_a/b-barrel"/>
</dbReference>
<dbReference type="Proteomes" id="UP000285530">
    <property type="component" value="Unassembled WGS sequence"/>
</dbReference>
<dbReference type="OrthoDB" id="2376237at2"/>
<protein>
    <submittedName>
        <fullName evidence="2">DUF3291 domain-containing protein</fullName>
    </submittedName>
</protein>
<reference evidence="2 3" key="1">
    <citation type="submission" date="2018-09" db="EMBL/GenBank/DDBJ databases">
        <title>Paracoccus onubensis nov. sp. a moderate halophilic bacterium isolated from Gruta de las Maravillas (Aracena, Spain).</title>
        <authorList>
            <person name="Jurado V."/>
            <person name="Gutierrez-Patricio S."/>
            <person name="Gonzalez-Pimentel J.L."/>
            <person name="Laiz L."/>
            <person name="Saiz-Jimenez C."/>
        </authorList>
    </citation>
    <scope>NUCLEOTIDE SEQUENCE [LARGE SCALE GENOMIC DNA]</scope>
    <source>
        <strain evidence="2 3">DSM 19484</strain>
    </source>
</reference>
<gene>
    <name evidence="2" type="ORF">D3P06_03130</name>
</gene>
<sequence length="177" mass="19842">MAVLALYTFGIFARPAEDPANDGFRDLNDPVFATVDRAPGLIARSGYASDPGPQPWGPEVYPRAYHERGDGWSPATLSLWTDAESVWAFTYSGLHAAAMRRGRDWFHKPAWPPYALWWHDGADPPIWAEAVRRHAHLQDHGATPTAFDLRRPFDRAGAPMVLDRDRIRALKPARDAT</sequence>
<dbReference type="SUPFAM" id="SSF54909">
    <property type="entry name" value="Dimeric alpha+beta barrel"/>
    <property type="match status" value="1"/>
</dbReference>
<dbReference type="EMBL" id="QZEV01000007">
    <property type="protein sequence ID" value="RJL06643.1"/>
    <property type="molecule type" value="Genomic_DNA"/>
</dbReference>
<evidence type="ECO:0000313" key="3">
    <source>
        <dbReference type="Proteomes" id="UP000285530"/>
    </source>
</evidence>
<proteinExistence type="predicted"/>
<dbReference type="RefSeq" id="WP_119885161.1">
    <property type="nucleotide sequence ID" value="NZ_CP067170.1"/>
</dbReference>
<feature type="domain" description="DUF3291" evidence="1">
    <location>
        <begin position="4"/>
        <end position="151"/>
    </location>
</feature>
<keyword evidence="3" id="KW-1185">Reference proteome</keyword>
<dbReference type="Pfam" id="PF11695">
    <property type="entry name" value="DUF3291"/>
    <property type="match status" value="1"/>
</dbReference>
<comment type="caution">
    <text evidence="2">The sequence shown here is derived from an EMBL/GenBank/DDBJ whole genome shotgun (WGS) entry which is preliminary data.</text>
</comment>
<dbReference type="InterPro" id="IPR021708">
    <property type="entry name" value="DUF3291"/>
</dbReference>
<dbReference type="AlphaFoldDB" id="A0A419A106"/>
<evidence type="ECO:0000313" key="2">
    <source>
        <dbReference type="EMBL" id="RJL06643.1"/>
    </source>
</evidence>
<accession>A0A419A106</accession>
<organism evidence="2 3">
    <name type="scientific">Paracoccus aestuarii</name>
    <dbReference type="NCBI Taxonomy" id="453842"/>
    <lineage>
        <taxon>Bacteria</taxon>
        <taxon>Pseudomonadati</taxon>
        <taxon>Pseudomonadota</taxon>
        <taxon>Alphaproteobacteria</taxon>
        <taxon>Rhodobacterales</taxon>
        <taxon>Paracoccaceae</taxon>
        <taxon>Paracoccus</taxon>
    </lineage>
</organism>
<name>A0A419A106_9RHOB</name>
<evidence type="ECO:0000259" key="1">
    <source>
        <dbReference type="Pfam" id="PF11695"/>
    </source>
</evidence>